<dbReference type="STRING" id="1763537.ULVI_06540"/>
<protein>
    <recommendedName>
        <fullName evidence="4">DUF4476 domain-containing protein</fullName>
    </recommendedName>
</protein>
<proteinExistence type="predicted"/>
<keyword evidence="3" id="KW-1185">Reference proteome</keyword>
<evidence type="ECO:0008006" key="4">
    <source>
        <dbReference type="Google" id="ProtNLM"/>
    </source>
</evidence>
<reference evidence="2 3" key="1">
    <citation type="submission" date="2016-02" db="EMBL/GenBank/DDBJ databases">
        <title>Ulvibacter sp. LPB0005, isolated from Thais luteostoma.</title>
        <authorList>
            <person name="Shin S.-K."/>
            <person name="Yi H."/>
        </authorList>
    </citation>
    <scope>NUCLEOTIDE SEQUENCE [LARGE SCALE GENOMIC DNA]</scope>
    <source>
        <strain evidence="2 3">LPB0005</strain>
    </source>
</reference>
<dbReference type="AlphaFoldDB" id="A0A167J6Z9"/>
<dbReference type="EMBL" id="LRXL01000026">
    <property type="protein sequence ID" value="OAB80387.1"/>
    <property type="molecule type" value="Genomic_DNA"/>
</dbReference>
<sequence length="156" mass="18150">MNTLQKTLALIIILLIPSVNLTAQDYKEQLAPIYITMAKDQQVSTNSFTTLHRKLIKIETFKFRNEIKKADLNQSILVFFSDDAFFTIEKAEYLKLIRKAANRSENALEFTNFLKKRLPKIEGYLENDASLLQLFEVAQEHTTHGKFHSFPEFYSI</sequence>
<dbReference type="RefSeq" id="WP_068590918.1">
    <property type="nucleotide sequence ID" value="NZ_LRXL01000026.1"/>
</dbReference>
<evidence type="ECO:0000313" key="2">
    <source>
        <dbReference type="EMBL" id="OAB80387.1"/>
    </source>
</evidence>
<name>A0A167J6Z9_9FLAO</name>
<dbReference type="OrthoDB" id="1446431at2"/>
<feature type="signal peptide" evidence="1">
    <location>
        <begin position="1"/>
        <end position="23"/>
    </location>
</feature>
<accession>A0A167J6Z9</accession>
<evidence type="ECO:0000256" key="1">
    <source>
        <dbReference type="SAM" id="SignalP"/>
    </source>
</evidence>
<dbReference type="Proteomes" id="UP000077013">
    <property type="component" value="Unassembled WGS sequence"/>
</dbReference>
<comment type="caution">
    <text evidence="2">The sequence shown here is derived from an EMBL/GenBank/DDBJ whole genome shotgun (WGS) entry which is preliminary data.</text>
</comment>
<evidence type="ECO:0000313" key="3">
    <source>
        <dbReference type="Proteomes" id="UP000077013"/>
    </source>
</evidence>
<organism evidence="2 3">
    <name type="scientific">Cochleicola gelatinilyticus</name>
    <dbReference type="NCBI Taxonomy" id="1763537"/>
    <lineage>
        <taxon>Bacteria</taxon>
        <taxon>Pseudomonadati</taxon>
        <taxon>Bacteroidota</taxon>
        <taxon>Flavobacteriia</taxon>
        <taxon>Flavobacteriales</taxon>
        <taxon>Flavobacteriaceae</taxon>
        <taxon>Cochleicola</taxon>
    </lineage>
</organism>
<keyword evidence="1" id="KW-0732">Signal</keyword>
<feature type="chain" id="PRO_5007888683" description="DUF4476 domain-containing protein" evidence="1">
    <location>
        <begin position="24"/>
        <end position="156"/>
    </location>
</feature>
<gene>
    <name evidence="2" type="ORF">ULVI_06540</name>
</gene>